<dbReference type="PANTHER" id="PTHR24394:SF29">
    <property type="entry name" value="MYONEURIN"/>
    <property type="match status" value="1"/>
</dbReference>
<name>A0ABP0GK49_CLALP</name>
<protein>
    <recommendedName>
        <fullName evidence="8">C2H2-type domain-containing protein</fullName>
    </recommendedName>
</protein>
<comment type="subcellular location">
    <subcellularLocation>
        <location evidence="1">Nucleus</location>
    </subcellularLocation>
</comment>
<evidence type="ECO:0000313" key="10">
    <source>
        <dbReference type="Proteomes" id="UP001642483"/>
    </source>
</evidence>
<dbReference type="SUPFAM" id="SSF57667">
    <property type="entry name" value="beta-beta-alpha zinc fingers"/>
    <property type="match status" value="3"/>
</dbReference>
<evidence type="ECO:0000256" key="6">
    <source>
        <dbReference type="ARBA" id="ARBA00023242"/>
    </source>
</evidence>
<evidence type="ECO:0000256" key="3">
    <source>
        <dbReference type="ARBA" id="ARBA00022737"/>
    </source>
</evidence>
<evidence type="ECO:0000256" key="4">
    <source>
        <dbReference type="ARBA" id="ARBA00022771"/>
    </source>
</evidence>
<evidence type="ECO:0000313" key="9">
    <source>
        <dbReference type="EMBL" id="CAK8692138.1"/>
    </source>
</evidence>
<evidence type="ECO:0000256" key="1">
    <source>
        <dbReference type="ARBA" id="ARBA00004123"/>
    </source>
</evidence>
<dbReference type="Proteomes" id="UP001642483">
    <property type="component" value="Unassembled WGS sequence"/>
</dbReference>
<reference evidence="9 10" key="1">
    <citation type="submission" date="2024-02" db="EMBL/GenBank/DDBJ databases">
        <authorList>
            <person name="Daric V."/>
            <person name="Darras S."/>
        </authorList>
    </citation>
    <scope>NUCLEOTIDE SEQUENCE [LARGE SCALE GENOMIC DNA]</scope>
</reference>
<sequence>MNLNLQNPSNLVKFVTGLHEKVPRLVDIETSAGDVSFGTPKITSSSLIVKDDNQAKPKEKLTCSSCKQIFFTKSSLKSHSKSHRKIKPYRCDICGRFLFSKQALKVHMITHGDVYNRPFTCQHCGKNFQTKQNLKNHTNIHLDIKPFACSKCEKSFCEKSSLTKHLFTHSKEKSYSCNFCDQKFSQVSSQQRHMNKFHSDVPQFGGFLPTLGAEIVACELMMLESTPGSSAKSC</sequence>
<comment type="caution">
    <text evidence="9">The sequence shown here is derived from an EMBL/GenBank/DDBJ whole genome shotgun (WGS) entry which is preliminary data.</text>
</comment>
<dbReference type="EMBL" id="CAWYQH010000130">
    <property type="protein sequence ID" value="CAK8692138.1"/>
    <property type="molecule type" value="Genomic_DNA"/>
</dbReference>
<dbReference type="InterPro" id="IPR013087">
    <property type="entry name" value="Znf_C2H2_type"/>
</dbReference>
<keyword evidence="2" id="KW-0479">Metal-binding</keyword>
<dbReference type="SMART" id="SM00355">
    <property type="entry name" value="ZnF_C2H2"/>
    <property type="match status" value="5"/>
</dbReference>
<feature type="domain" description="C2H2-type" evidence="8">
    <location>
        <begin position="175"/>
        <end position="203"/>
    </location>
</feature>
<feature type="domain" description="C2H2-type" evidence="8">
    <location>
        <begin position="89"/>
        <end position="111"/>
    </location>
</feature>
<keyword evidence="6" id="KW-0539">Nucleus</keyword>
<evidence type="ECO:0000256" key="2">
    <source>
        <dbReference type="ARBA" id="ARBA00022723"/>
    </source>
</evidence>
<keyword evidence="5" id="KW-0862">Zinc</keyword>
<keyword evidence="10" id="KW-1185">Reference proteome</keyword>
<dbReference type="InterPro" id="IPR036236">
    <property type="entry name" value="Znf_C2H2_sf"/>
</dbReference>
<dbReference type="PROSITE" id="PS00028">
    <property type="entry name" value="ZINC_FINGER_C2H2_1"/>
    <property type="match status" value="4"/>
</dbReference>
<dbReference type="Gene3D" id="3.30.160.60">
    <property type="entry name" value="Classic Zinc Finger"/>
    <property type="match status" value="4"/>
</dbReference>
<evidence type="ECO:0000256" key="5">
    <source>
        <dbReference type="ARBA" id="ARBA00022833"/>
    </source>
</evidence>
<proteinExistence type="predicted"/>
<feature type="domain" description="C2H2-type" evidence="8">
    <location>
        <begin position="61"/>
        <end position="88"/>
    </location>
</feature>
<evidence type="ECO:0000256" key="7">
    <source>
        <dbReference type="PROSITE-ProRule" id="PRU00042"/>
    </source>
</evidence>
<keyword evidence="3" id="KW-0677">Repeat</keyword>
<evidence type="ECO:0000259" key="8">
    <source>
        <dbReference type="PROSITE" id="PS50157"/>
    </source>
</evidence>
<feature type="domain" description="C2H2-type" evidence="8">
    <location>
        <begin position="147"/>
        <end position="174"/>
    </location>
</feature>
<feature type="domain" description="C2H2-type" evidence="8">
    <location>
        <begin position="119"/>
        <end position="146"/>
    </location>
</feature>
<gene>
    <name evidence="9" type="ORF">CVLEPA_LOCUS24876</name>
</gene>
<keyword evidence="4 7" id="KW-0863">Zinc-finger</keyword>
<dbReference type="PROSITE" id="PS50157">
    <property type="entry name" value="ZINC_FINGER_C2H2_2"/>
    <property type="match status" value="5"/>
</dbReference>
<organism evidence="9 10">
    <name type="scientific">Clavelina lepadiformis</name>
    <name type="common">Light-bulb sea squirt</name>
    <name type="synonym">Ascidia lepadiformis</name>
    <dbReference type="NCBI Taxonomy" id="159417"/>
    <lineage>
        <taxon>Eukaryota</taxon>
        <taxon>Metazoa</taxon>
        <taxon>Chordata</taxon>
        <taxon>Tunicata</taxon>
        <taxon>Ascidiacea</taxon>
        <taxon>Aplousobranchia</taxon>
        <taxon>Clavelinidae</taxon>
        <taxon>Clavelina</taxon>
    </lineage>
</organism>
<dbReference type="Pfam" id="PF00096">
    <property type="entry name" value="zf-C2H2"/>
    <property type="match status" value="4"/>
</dbReference>
<dbReference type="PANTHER" id="PTHR24394">
    <property type="entry name" value="ZINC FINGER PROTEIN"/>
    <property type="match status" value="1"/>
</dbReference>
<accession>A0ABP0GK49</accession>